<accession>A0A6J7M575</accession>
<sequence>MSSRDTIRSAKRPGPSPSLDIDRILASALRLLDRDGAKAFNMRGLAAELGVSPMTIYNYVPTKAALVTLVVDRVLSTIDAPSPEATAWDDELRRYALEAWAVQAPHPWIPIMLAEEHLVEGPHAADSRRALIELFRAAGADAATSKEAVAAFFSFMIGSFMQVRLTSKAAVPERAHVLFHSGIDFLIDGFRTRLDRTS</sequence>
<dbReference type="InterPro" id="IPR009057">
    <property type="entry name" value="Homeodomain-like_sf"/>
</dbReference>
<organism evidence="5">
    <name type="scientific">freshwater metagenome</name>
    <dbReference type="NCBI Taxonomy" id="449393"/>
    <lineage>
        <taxon>unclassified sequences</taxon>
        <taxon>metagenomes</taxon>
        <taxon>ecological metagenomes</taxon>
    </lineage>
</organism>
<evidence type="ECO:0000313" key="5">
    <source>
        <dbReference type="EMBL" id="CAB4974965.1"/>
    </source>
</evidence>
<dbReference type="InterPro" id="IPR050109">
    <property type="entry name" value="HTH-type_TetR-like_transc_reg"/>
</dbReference>
<keyword evidence="2" id="KW-0238">DNA-binding</keyword>
<evidence type="ECO:0000259" key="4">
    <source>
        <dbReference type="PROSITE" id="PS50977"/>
    </source>
</evidence>
<feature type="domain" description="HTH tetR-type" evidence="4">
    <location>
        <begin position="18"/>
        <end position="78"/>
    </location>
</feature>
<dbReference type="Pfam" id="PF00440">
    <property type="entry name" value="TetR_N"/>
    <property type="match status" value="1"/>
</dbReference>
<dbReference type="GO" id="GO:0003700">
    <property type="term" value="F:DNA-binding transcription factor activity"/>
    <property type="evidence" value="ECO:0007669"/>
    <property type="project" value="TreeGrafter"/>
</dbReference>
<gene>
    <name evidence="5" type="ORF">UFOPK3931_00431</name>
</gene>
<dbReference type="InterPro" id="IPR036271">
    <property type="entry name" value="Tet_transcr_reg_TetR-rel_C_sf"/>
</dbReference>
<proteinExistence type="predicted"/>
<dbReference type="PANTHER" id="PTHR30055">
    <property type="entry name" value="HTH-TYPE TRANSCRIPTIONAL REGULATOR RUTR"/>
    <property type="match status" value="1"/>
</dbReference>
<evidence type="ECO:0000256" key="3">
    <source>
        <dbReference type="ARBA" id="ARBA00023163"/>
    </source>
</evidence>
<evidence type="ECO:0000256" key="2">
    <source>
        <dbReference type="ARBA" id="ARBA00023125"/>
    </source>
</evidence>
<dbReference type="AlphaFoldDB" id="A0A6J7M575"/>
<name>A0A6J7M575_9ZZZZ</name>
<keyword evidence="3" id="KW-0804">Transcription</keyword>
<keyword evidence="1" id="KW-0805">Transcription regulation</keyword>
<dbReference type="SUPFAM" id="SSF48498">
    <property type="entry name" value="Tetracyclin repressor-like, C-terminal domain"/>
    <property type="match status" value="1"/>
</dbReference>
<protein>
    <submittedName>
        <fullName evidence="5">Unannotated protein</fullName>
    </submittedName>
</protein>
<dbReference type="EMBL" id="CAFBOL010000006">
    <property type="protein sequence ID" value="CAB4974965.1"/>
    <property type="molecule type" value="Genomic_DNA"/>
</dbReference>
<dbReference type="PANTHER" id="PTHR30055:SF151">
    <property type="entry name" value="TRANSCRIPTIONAL REGULATORY PROTEIN"/>
    <property type="match status" value="1"/>
</dbReference>
<dbReference type="InterPro" id="IPR001647">
    <property type="entry name" value="HTH_TetR"/>
</dbReference>
<evidence type="ECO:0000256" key="1">
    <source>
        <dbReference type="ARBA" id="ARBA00023015"/>
    </source>
</evidence>
<dbReference type="Gene3D" id="1.10.357.10">
    <property type="entry name" value="Tetracycline Repressor, domain 2"/>
    <property type="match status" value="1"/>
</dbReference>
<dbReference type="GO" id="GO:0000976">
    <property type="term" value="F:transcription cis-regulatory region binding"/>
    <property type="evidence" value="ECO:0007669"/>
    <property type="project" value="TreeGrafter"/>
</dbReference>
<reference evidence="5" key="1">
    <citation type="submission" date="2020-05" db="EMBL/GenBank/DDBJ databases">
        <authorList>
            <person name="Chiriac C."/>
            <person name="Salcher M."/>
            <person name="Ghai R."/>
            <person name="Kavagutti S V."/>
        </authorList>
    </citation>
    <scope>NUCLEOTIDE SEQUENCE</scope>
</reference>
<dbReference type="SUPFAM" id="SSF46689">
    <property type="entry name" value="Homeodomain-like"/>
    <property type="match status" value="1"/>
</dbReference>
<dbReference type="PROSITE" id="PS50977">
    <property type="entry name" value="HTH_TETR_2"/>
    <property type="match status" value="1"/>
</dbReference>